<protein>
    <submittedName>
        <fullName evidence="2">Uncharacterized protein</fullName>
    </submittedName>
</protein>
<organism evidence="2 3">
    <name type="scientific">Aspergillus transmontanensis</name>
    <dbReference type="NCBI Taxonomy" id="1034304"/>
    <lineage>
        <taxon>Eukaryota</taxon>
        <taxon>Fungi</taxon>
        <taxon>Dikarya</taxon>
        <taxon>Ascomycota</taxon>
        <taxon>Pezizomycotina</taxon>
        <taxon>Eurotiomycetes</taxon>
        <taxon>Eurotiomycetidae</taxon>
        <taxon>Eurotiales</taxon>
        <taxon>Aspergillaceae</taxon>
        <taxon>Aspergillus</taxon>
        <taxon>Aspergillus subgen. Circumdati</taxon>
    </lineage>
</organism>
<dbReference type="EMBL" id="ML738348">
    <property type="protein sequence ID" value="KAE8310913.1"/>
    <property type="molecule type" value="Genomic_DNA"/>
</dbReference>
<evidence type="ECO:0000313" key="3">
    <source>
        <dbReference type="Proteomes" id="UP000325433"/>
    </source>
</evidence>
<sequence>MIHHIDPRSPTHNRPTYQPHRHPTPPTGFKTHTHTFNDLHRWLHAYSCYPQTGDIPPPGLTLCNGELHVSSLIHSLGGGHDDVPRRLGRDSMSKLFDSCSCFRLWLLLLQ</sequence>
<reference evidence="3" key="1">
    <citation type="submission" date="2019-04" db="EMBL/GenBank/DDBJ databases">
        <title>Friends and foes A comparative genomics studyof 23 Aspergillus species from section Flavi.</title>
        <authorList>
            <consortium name="DOE Joint Genome Institute"/>
            <person name="Kjaerbolling I."/>
            <person name="Vesth T."/>
            <person name="Frisvad J.C."/>
            <person name="Nybo J.L."/>
            <person name="Theobald S."/>
            <person name="Kildgaard S."/>
            <person name="Isbrandt T."/>
            <person name="Kuo A."/>
            <person name="Sato A."/>
            <person name="Lyhne E.K."/>
            <person name="Kogle M.E."/>
            <person name="Wiebenga A."/>
            <person name="Kun R.S."/>
            <person name="Lubbers R.J."/>
            <person name="Makela M.R."/>
            <person name="Barry K."/>
            <person name="Chovatia M."/>
            <person name="Clum A."/>
            <person name="Daum C."/>
            <person name="Haridas S."/>
            <person name="He G."/>
            <person name="LaButti K."/>
            <person name="Lipzen A."/>
            <person name="Mondo S."/>
            <person name="Riley R."/>
            <person name="Salamov A."/>
            <person name="Simmons B.A."/>
            <person name="Magnuson J.K."/>
            <person name="Henrissat B."/>
            <person name="Mortensen U.H."/>
            <person name="Larsen T.O."/>
            <person name="Devries R.P."/>
            <person name="Grigoriev I.V."/>
            <person name="Machida M."/>
            <person name="Baker S.E."/>
            <person name="Andersen M.R."/>
        </authorList>
    </citation>
    <scope>NUCLEOTIDE SEQUENCE [LARGE SCALE GENOMIC DNA]</scope>
    <source>
        <strain evidence="3">CBS 130015</strain>
    </source>
</reference>
<evidence type="ECO:0000313" key="2">
    <source>
        <dbReference type="EMBL" id="KAE8310913.1"/>
    </source>
</evidence>
<dbReference type="AlphaFoldDB" id="A0A5N6VQV4"/>
<evidence type="ECO:0000256" key="1">
    <source>
        <dbReference type="SAM" id="MobiDB-lite"/>
    </source>
</evidence>
<gene>
    <name evidence="2" type="ORF">BDV41DRAFT_362419</name>
</gene>
<name>A0A5N6VQV4_9EURO</name>
<accession>A0A5N6VQV4</accession>
<proteinExistence type="predicted"/>
<feature type="region of interest" description="Disordered" evidence="1">
    <location>
        <begin position="1"/>
        <end position="27"/>
    </location>
</feature>
<dbReference type="Proteomes" id="UP000325433">
    <property type="component" value="Unassembled WGS sequence"/>
</dbReference>
<keyword evidence="3" id="KW-1185">Reference proteome</keyword>